<dbReference type="GO" id="GO:0012505">
    <property type="term" value="C:endomembrane system"/>
    <property type="evidence" value="ECO:0007669"/>
    <property type="project" value="UniProtKB-SubCell"/>
</dbReference>
<accession>A0A810PSV9</accession>
<feature type="compositionally biased region" description="Basic and acidic residues" evidence="14">
    <location>
        <begin position="102"/>
        <end position="118"/>
    </location>
</feature>
<evidence type="ECO:0000256" key="11">
    <source>
        <dbReference type="ARBA" id="ARBA00037847"/>
    </source>
</evidence>
<evidence type="ECO:0000256" key="12">
    <source>
        <dbReference type="HAMAP-Rule" id="MF_01398"/>
    </source>
</evidence>
<dbReference type="GO" id="GO:0005886">
    <property type="term" value="C:plasma membrane"/>
    <property type="evidence" value="ECO:0007669"/>
    <property type="project" value="UniProtKB-SubCell"/>
</dbReference>
<dbReference type="RefSeq" id="WP_212819927.1">
    <property type="nucleotide sequence ID" value="NZ_AP023415.1"/>
</dbReference>
<dbReference type="InterPro" id="IPR050059">
    <property type="entry name" value="ATP_synthase_B_chain"/>
</dbReference>
<keyword evidence="4 12" id="KW-0812">Transmembrane</keyword>
<evidence type="ECO:0000256" key="7">
    <source>
        <dbReference type="ARBA" id="ARBA00023065"/>
    </source>
</evidence>
<evidence type="ECO:0000256" key="5">
    <source>
        <dbReference type="ARBA" id="ARBA00022781"/>
    </source>
</evidence>
<keyword evidence="3 12" id="KW-0138">CF(0)</keyword>
<dbReference type="KEGG" id="vfa:MM35RIKEN_10760"/>
<feature type="transmembrane region" description="Helical" evidence="12">
    <location>
        <begin position="6"/>
        <end position="27"/>
    </location>
</feature>
<dbReference type="PANTHER" id="PTHR33445">
    <property type="entry name" value="ATP SYNTHASE SUBUNIT B', CHLOROPLASTIC"/>
    <property type="match status" value="1"/>
</dbReference>
<keyword evidence="9 12" id="KW-0066">ATP synthesis</keyword>
<keyword evidence="2 12" id="KW-0813">Transport</keyword>
<evidence type="ECO:0000256" key="1">
    <source>
        <dbReference type="ARBA" id="ARBA00005513"/>
    </source>
</evidence>
<dbReference type="GO" id="GO:0045259">
    <property type="term" value="C:proton-transporting ATP synthase complex"/>
    <property type="evidence" value="ECO:0007669"/>
    <property type="project" value="UniProtKB-KW"/>
</dbReference>
<comment type="subunit">
    <text evidence="12">F-type ATPases have 2 components, F(1) - the catalytic core - and F(0) - the membrane proton channel. F(1) has five subunits: alpha(3), beta(3), gamma(1), delta(1), epsilon(1). F(0) has three main subunits: a(1), b(2) and c(10-14). The alpha and beta chains form an alternating ring which encloses part of the gamma chain. F(1) is attached to F(0) by a central stalk formed by the gamma and epsilon chains, while a peripheral stalk is formed by the delta and b chains.</text>
</comment>
<dbReference type="GO" id="GO:0046933">
    <property type="term" value="F:proton-transporting ATP synthase activity, rotational mechanism"/>
    <property type="evidence" value="ECO:0007669"/>
    <property type="project" value="UniProtKB-UniRule"/>
</dbReference>
<organism evidence="15 16">
    <name type="scientific">Vescimonas fastidiosa</name>
    <dbReference type="NCBI Taxonomy" id="2714353"/>
    <lineage>
        <taxon>Bacteria</taxon>
        <taxon>Bacillati</taxon>
        <taxon>Bacillota</taxon>
        <taxon>Clostridia</taxon>
        <taxon>Eubacteriales</taxon>
        <taxon>Oscillospiraceae</taxon>
        <taxon>Vescimonas</taxon>
    </lineage>
</organism>
<dbReference type="CDD" id="cd06503">
    <property type="entry name" value="ATP-synt_Fo_b"/>
    <property type="match status" value="1"/>
</dbReference>
<keyword evidence="6 12" id="KW-1133">Transmembrane helix</keyword>
<comment type="subcellular location">
    <subcellularLocation>
        <location evidence="12">Cell membrane</location>
        <topology evidence="12">Single-pass membrane protein</topology>
    </subcellularLocation>
    <subcellularLocation>
        <location evidence="11">Endomembrane system</location>
        <topology evidence="11">Single-pass membrane protein</topology>
    </subcellularLocation>
</comment>
<evidence type="ECO:0000313" key="16">
    <source>
        <dbReference type="Proteomes" id="UP000681343"/>
    </source>
</evidence>
<gene>
    <name evidence="12" type="primary">atpF</name>
    <name evidence="15" type="ORF">MM35RIKEN_10760</name>
</gene>
<dbReference type="EMBL" id="AP023415">
    <property type="protein sequence ID" value="BCK78884.1"/>
    <property type="molecule type" value="Genomic_DNA"/>
</dbReference>
<evidence type="ECO:0000256" key="2">
    <source>
        <dbReference type="ARBA" id="ARBA00022448"/>
    </source>
</evidence>
<dbReference type="Proteomes" id="UP000681343">
    <property type="component" value="Chromosome"/>
</dbReference>
<dbReference type="HAMAP" id="MF_01398">
    <property type="entry name" value="ATP_synth_b_bprime"/>
    <property type="match status" value="1"/>
</dbReference>
<dbReference type="Pfam" id="PF00430">
    <property type="entry name" value="ATP-synt_B"/>
    <property type="match status" value="1"/>
</dbReference>
<reference evidence="15" key="1">
    <citation type="submission" date="2020-09" db="EMBL/GenBank/DDBJ databases">
        <title>New species isolated from human feces.</title>
        <authorList>
            <person name="Kitahara M."/>
            <person name="Shigeno Y."/>
            <person name="Shime M."/>
            <person name="Matsumoto Y."/>
            <person name="Nakamura S."/>
            <person name="Motooka D."/>
            <person name="Fukuoka S."/>
            <person name="Nishikawa H."/>
            <person name="Benno Y."/>
        </authorList>
    </citation>
    <scope>NUCLEOTIDE SEQUENCE</scope>
    <source>
        <strain evidence="15">MM35</strain>
    </source>
</reference>
<evidence type="ECO:0000256" key="6">
    <source>
        <dbReference type="ARBA" id="ARBA00022989"/>
    </source>
</evidence>
<evidence type="ECO:0000256" key="3">
    <source>
        <dbReference type="ARBA" id="ARBA00022547"/>
    </source>
</evidence>
<dbReference type="PANTHER" id="PTHR33445:SF2">
    <property type="entry name" value="ATP SYNTHASE SUBUNIT B', CHLOROPLASTIC"/>
    <property type="match status" value="1"/>
</dbReference>
<proteinExistence type="inferred from homology"/>
<evidence type="ECO:0000313" key="15">
    <source>
        <dbReference type="EMBL" id="BCK78884.1"/>
    </source>
</evidence>
<name>A0A810PSV9_9FIRM</name>
<keyword evidence="5 12" id="KW-0375">Hydrogen ion transport</keyword>
<evidence type="ECO:0000256" key="10">
    <source>
        <dbReference type="ARBA" id="ARBA00025198"/>
    </source>
</evidence>
<feature type="region of interest" description="Disordered" evidence="14">
    <location>
        <begin position="87"/>
        <end position="147"/>
    </location>
</feature>
<evidence type="ECO:0000256" key="13">
    <source>
        <dbReference type="RuleBase" id="RU003848"/>
    </source>
</evidence>
<keyword evidence="16" id="KW-1185">Reference proteome</keyword>
<comment type="function">
    <text evidence="10 12">F(1)F(0) ATP synthase produces ATP from ADP in the presence of a proton or sodium gradient. F-type ATPases consist of two structural domains, F(1) containing the extramembraneous catalytic core and F(0) containing the membrane proton channel, linked together by a central stalk and a peripheral stalk. During catalysis, ATP synthesis in the catalytic domain of F(1) is coupled via a rotary mechanism of the central stalk subunits to proton translocation.</text>
</comment>
<keyword evidence="7 12" id="KW-0406">Ion transport</keyword>
<protein>
    <recommendedName>
        <fullName evidence="12">ATP synthase subunit b</fullName>
    </recommendedName>
    <alternativeName>
        <fullName evidence="12">ATP synthase F(0) sector subunit b</fullName>
    </alternativeName>
    <alternativeName>
        <fullName evidence="12">ATPase subunit I</fullName>
    </alternativeName>
    <alternativeName>
        <fullName evidence="12">F-type ATPase subunit b</fullName>
        <shortName evidence="12">F-ATPase subunit b</shortName>
    </alternativeName>
</protein>
<evidence type="ECO:0000256" key="4">
    <source>
        <dbReference type="ARBA" id="ARBA00022692"/>
    </source>
</evidence>
<evidence type="ECO:0000256" key="9">
    <source>
        <dbReference type="ARBA" id="ARBA00023310"/>
    </source>
</evidence>
<evidence type="ECO:0000256" key="14">
    <source>
        <dbReference type="SAM" id="MobiDB-lite"/>
    </source>
</evidence>
<comment type="similarity">
    <text evidence="1 12 13">Belongs to the ATPase B chain family.</text>
</comment>
<keyword evidence="12" id="KW-1003">Cell membrane</keyword>
<sequence length="147" mass="16668">MSINVSEVIWTIICFFALLFVLKKFLFDPLIKFMDQRQAGIDAGLEKGREAQRKKEENAAALRESWKERSAEAKQLIAEGKAADEEERSRVLEAAHAQAARDIQDAHGRIQNEQERLRAQAQEQMPQLVDALTRHLVGGDPGSREEK</sequence>
<dbReference type="AlphaFoldDB" id="A0A810PSV9"/>
<comment type="function">
    <text evidence="12">Component of the F(0) channel, it forms part of the peripheral stalk, linking F(1) to F(0).</text>
</comment>
<dbReference type="GO" id="GO:0046961">
    <property type="term" value="F:proton-transporting ATPase activity, rotational mechanism"/>
    <property type="evidence" value="ECO:0007669"/>
    <property type="project" value="TreeGrafter"/>
</dbReference>
<evidence type="ECO:0000256" key="8">
    <source>
        <dbReference type="ARBA" id="ARBA00023136"/>
    </source>
</evidence>
<dbReference type="InterPro" id="IPR002146">
    <property type="entry name" value="ATP_synth_b/b'su_bac/chlpt"/>
</dbReference>
<keyword evidence="8 12" id="KW-0472">Membrane</keyword>